<dbReference type="InterPro" id="IPR051940">
    <property type="entry name" value="Chitin_bind-dev_reg"/>
</dbReference>
<dbReference type="PROSITE" id="PS50940">
    <property type="entry name" value="CHIT_BIND_II"/>
    <property type="match status" value="2"/>
</dbReference>
<dbReference type="InterPro" id="IPR002557">
    <property type="entry name" value="Chitin-bd_dom"/>
</dbReference>
<feature type="region of interest" description="Disordered" evidence="6">
    <location>
        <begin position="470"/>
        <end position="537"/>
    </location>
</feature>
<dbReference type="EMBL" id="JABSTV010001251">
    <property type="protein sequence ID" value="KAH7951191.1"/>
    <property type="molecule type" value="Genomic_DNA"/>
</dbReference>
<gene>
    <name evidence="9" type="ORF">HPB52_006248</name>
</gene>
<name>A0A9D4PQ05_RHISA</name>
<evidence type="ECO:0000256" key="3">
    <source>
        <dbReference type="ARBA" id="ARBA00022737"/>
    </source>
</evidence>
<dbReference type="Pfam" id="PF01607">
    <property type="entry name" value="CBM_14"/>
    <property type="match status" value="1"/>
</dbReference>
<keyword evidence="10" id="KW-1185">Reference proteome</keyword>
<dbReference type="AlphaFoldDB" id="A0A9D4PQ05"/>
<organism evidence="9 10">
    <name type="scientific">Rhipicephalus sanguineus</name>
    <name type="common">Brown dog tick</name>
    <name type="synonym">Ixodes sanguineus</name>
    <dbReference type="NCBI Taxonomy" id="34632"/>
    <lineage>
        <taxon>Eukaryota</taxon>
        <taxon>Metazoa</taxon>
        <taxon>Ecdysozoa</taxon>
        <taxon>Arthropoda</taxon>
        <taxon>Chelicerata</taxon>
        <taxon>Arachnida</taxon>
        <taxon>Acari</taxon>
        <taxon>Parasitiformes</taxon>
        <taxon>Ixodida</taxon>
        <taxon>Ixodoidea</taxon>
        <taxon>Ixodidae</taxon>
        <taxon>Rhipicephalinae</taxon>
        <taxon>Rhipicephalus</taxon>
        <taxon>Rhipicephalus</taxon>
    </lineage>
</organism>
<dbReference type="SUPFAM" id="SSF57625">
    <property type="entry name" value="Invertebrate chitin-binding proteins"/>
    <property type="match status" value="2"/>
</dbReference>
<accession>A0A9D4PQ05</accession>
<evidence type="ECO:0000256" key="7">
    <source>
        <dbReference type="SAM" id="SignalP"/>
    </source>
</evidence>
<comment type="caution">
    <text evidence="9">The sequence shown here is derived from an EMBL/GenBank/DDBJ whole genome shotgun (WGS) entry which is preliminary data.</text>
</comment>
<dbReference type="GO" id="GO:0008061">
    <property type="term" value="F:chitin binding"/>
    <property type="evidence" value="ECO:0007669"/>
    <property type="project" value="UniProtKB-KW"/>
</dbReference>
<dbReference type="PANTHER" id="PTHR23301:SF0">
    <property type="entry name" value="CHITIN-BINDING TYPE-2 DOMAIN-CONTAINING PROTEIN-RELATED"/>
    <property type="match status" value="1"/>
</dbReference>
<dbReference type="GO" id="GO:0005576">
    <property type="term" value="C:extracellular region"/>
    <property type="evidence" value="ECO:0007669"/>
    <property type="project" value="InterPro"/>
</dbReference>
<evidence type="ECO:0000256" key="5">
    <source>
        <dbReference type="ARBA" id="ARBA00023180"/>
    </source>
</evidence>
<evidence type="ECO:0000256" key="2">
    <source>
        <dbReference type="ARBA" id="ARBA00022729"/>
    </source>
</evidence>
<sequence>MLVRWLIVAVLVSCEGAENGVSLGAPGQVHGVHQQDANQTYDGAGVEYCELTGHGYHTDFASGCRRYHFCEKTEDGKWLHRYLACPAGTTFDDTKGECSSSNASCTRTHTAGNPLHLEEAEQVNATVTTSIPTTPSPLDAGEQSVTDVSELVVERNNTSAEGKHGPASHAICPASFGYFPHIESECRKYYACVRLGQSTVVKHVFDCPGDKRFDSAKMVCVEASQAPACRFAPAAQYHDITYDEEEMFNMTSLPARNDYGLVGLLPVNLTVDALDHMMARLIMSYMQSGKNITEGELMAVQKILSETHPVPLTVLATVKLVSSTIQKLPNASEVMNMLSIMNDEHGQFFGPGFLERSRSVVRNLTSLVERYGAIRALSAATSYKRLKNAYETVRGSWFVLRNRTAPFFYTDGDNVAIGGPSNFDATTSDPMGPYSDQAPSRQDFIIHKLMDGVSDESTATHADVSAGISAAHVGSPDGANAPAAAPSESSAHLSGQHSAEASAESSTDDQIRRVVSDPQEHEEQSLPPETSSGMRPEQVVLAGTDDESYYGREPERSEVAYPNTHPHLFVDDYDNYDYFDDSEESYFVPDFGNRHEDPALVMHA</sequence>
<keyword evidence="2 7" id="KW-0732">Signal</keyword>
<evidence type="ECO:0000259" key="8">
    <source>
        <dbReference type="PROSITE" id="PS50940"/>
    </source>
</evidence>
<feature type="domain" description="Chitin-binding type-2" evidence="8">
    <location>
        <begin position="46"/>
        <end position="107"/>
    </location>
</feature>
<evidence type="ECO:0000256" key="6">
    <source>
        <dbReference type="SAM" id="MobiDB-lite"/>
    </source>
</evidence>
<keyword evidence="3" id="KW-0677">Repeat</keyword>
<dbReference type="SMART" id="SM00494">
    <property type="entry name" value="ChtBD2"/>
    <property type="match status" value="2"/>
</dbReference>
<reference evidence="9" key="2">
    <citation type="submission" date="2021-09" db="EMBL/GenBank/DDBJ databases">
        <authorList>
            <person name="Jia N."/>
            <person name="Wang J."/>
            <person name="Shi W."/>
            <person name="Du L."/>
            <person name="Sun Y."/>
            <person name="Zhan W."/>
            <person name="Jiang J."/>
            <person name="Wang Q."/>
            <person name="Zhang B."/>
            <person name="Ji P."/>
            <person name="Sakyi L.B."/>
            <person name="Cui X."/>
            <person name="Yuan T."/>
            <person name="Jiang B."/>
            <person name="Yang W."/>
            <person name="Lam T.T.-Y."/>
            <person name="Chang Q."/>
            <person name="Ding S."/>
            <person name="Wang X."/>
            <person name="Zhu J."/>
            <person name="Ruan X."/>
            <person name="Zhao L."/>
            <person name="Wei J."/>
            <person name="Que T."/>
            <person name="Du C."/>
            <person name="Cheng J."/>
            <person name="Dai P."/>
            <person name="Han X."/>
            <person name="Huang E."/>
            <person name="Gao Y."/>
            <person name="Liu J."/>
            <person name="Shao H."/>
            <person name="Ye R."/>
            <person name="Li L."/>
            <person name="Wei W."/>
            <person name="Wang X."/>
            <person name="Wang C."/>
            <person name="Huo Q."/>
            <person name="Li W."/>
            <person name="Guo W."/>
            <person name="Chen H."/>
            <person name="Chen S."/>
            <person name="Zhou L."/>
            <person name="Zhou L."/>
            <person name="Ni X."/>
            <person name="Tian J."/>
            <person name="Zhou Y."/>
            <person name="Sheng Y."/>
            <person name="Liu T."/>
            <person name="Pan Y."/>
            <person name="Xia L."/>
            <person name="Li J."/>
            <person name="Zhao F."/>
            <person name="Cao W."/>
        </authorList>
    </citation>
    <scope>NUCLEOTIDE SEQUENCE</scope>
    <source>
        <strain evidence="9">Rsan-2018</strain>
        <tissue evidence="9">Larvae</tissue>
    </source>
</reference>
<evidence type="ECO:0000313" key="10">
    <source>
        <dbReference type="Proteomes" id="UP000821837"/>
    </source>
</evidence>
<feature type="compositionally biased region" description="Low complexity" evidence="6">
    <location>
        <begin position="475"/>
        <end position="505"/>
    </location>
</feature>
<reference evidence="9" key="1">
    <citation type="journal article" date="2020" name="Cell">
        <title>Large-Scale Comparative Analyses of Tick Genomes Elucidate Their Genetic Diversity and Vector Capacities.</title>
        <authorList>
            <consortium name="Tick Genome and Microbiome Consortium (TIGMIC)"/>
            <person name="Jia N."/>
            <person name="Wang J."/>
            <person name="Shi W."/>
            <person name="Du L."/>
            <person name="Sun Y."/>
            <person name="Zhan W."/>
            <person name="Jiang J.F."/>
            <person name="Wang Q."/>
            <person name="Zhang B."/>
            <person name="Ji P."/>
            <person name="Bell-Sakyi L."/>
            <person name="Cui X.M."/>
            <person name="Yuan T.T."/>
            <person name="Jiang B.G."/>
            <person name="Yang W.F."/>
            <person name="Lam T.T."/>
            <person name="Chang Q.C."/>
            <person name="Ding S.J."/>
            <person name="Wang X.J."/>
            <person name="Zhu J.G."/>
            <person name="Ruan X.D."/>
            <person name="Zhao L."/>
            <person name="Wei J.T."/>
            <person name="Ye R.Z."/>
            <person name="Que T.C."/>
            <person name="Du C.H."/>
            <person name="Zhou Y.H."/>
            <person name="Cheng J.X."/>
            <person name="Dai P.F."/>
            <person name="Guo W.B."/>
            <person name="Han X.H."/>
            <person name="Huang E.J."/>
            <person name="Li L.F."/>
            <person name="Wei W."/>
            <person name="Gao Y.C."/>
            <person name="Liu J.Z."/>
            <person name="Shao H.Z."/>
            <person name="Wang X."/>
            <person name="Wang C.C."/>
            <person name="Yang T.C."/>
            <person name="Huo Q.B."/>
            <person name="Li W."/>
            <person name="Chen H.Y."/>
            <person name="Chen S.E."/>
            <person name="Zhou L.G."/>
            <person name="Ni X.B."/>
            <person name="Tian J.H."/>
            <person name="Sheng Y."/>
            <person name="Liu T."/>
            <person name="Pan Y.S."/>
            <person name="Xia L.Y."/>
            <person name="Li J."/>
            <person name="Zhao F."/>
            <person name="Cao W.C."/>
        </authorList>
    </citation>
    <scope>NUCLEOTIDE SEQUENCE</scope>
    <source>
        <strain evidence="9">Rsan-2018</strain>
    </source>
</reference>
<dbReference type="Proteomes" id="UP000821837">
    <property type="component" value="Chromosome 5"/>
</dbReference>
<feature type="compositionally biased region" description="Basic and acidic residues" evidence="6">
    <location>
        <begin position="509"/>
        <end position="524"/>
    </location>
</feature>
<keyword evidence="5" id="KW-0325">Glycoprotein</keyword>
<proteinExistence type="predicted"/>
<feature type="domain" description="Chitin-binding type-2" evidence="8">
    <location>
        <begin position="169"/>
        <end position="231"/>
    </location>
</feature>
<dbReference type="PANTHER" id="PTHR23301">
    <property type="entry name" value="CHITIN BINDING PERITROPHIN-A"/>
    <property type="match status" value="1"/>
</dbReference>
<keyword evidence="4" id="KW-1015">Disulfide bond</keyword>
<feature type="signal peptide" evidence="7">
    <location>
        <begin position="1"/>
        <end position="16"/>
    </location>
</feature>
<evidence type="ECO:0000256" key="1">
    <source>
        <dbReference type="ARBA" id="ARBA00022669"/>
    </source>
</evidence>
<evidence type="ECO:0000313" key="9">
    <source>
        <dbReference type="EMBL" id="KAH7951191.1"/>
    </source>
</evidence>
<dbReference type="Gene3D" id="2.170.140.10">
    <property type="entry name" value="Chitin binding domain"/>
    <property type="match status" value="1"/>
</dbReference>
<evidence type="ECO:0000256" key="4">
    <source>
        <dbReference type="ARBA" id="ARBA00023157"/>
    </source>
</evidence>
<protein>
    <recommendedName>
        <fullName evidence="8">Chitin-binding type-2 domain-containing protein</fullName>
    </recommendedName>
</protein>
<dbReference type="InterPro" id="IPR036508">
    <property type="entry name" value="Chitin-bd_dom_sf"/>
</dbReference>
<keyword evidence="1" id="KW-0147">Chitin-binding</keyword>
<feature type="chain" id="PRO_5038417592" description="Chitin-binding type-2 domain-containing protein" evidence="7">
    <location>
        <begin position="17"/>
        <end position="604"/>
    </location>
</feature>
<feature type="region of interest" description="Disordered" evidence="6">
    <location>
        <begin position="420"/>
        <end position="439"/>
    </location>
</feature>